<keyword evidence="4" id="KW-1185">Reference proteome</keyword>
<dbReference type="GO" id="GO:0005737">
    <property type="term" value="C:cytoplasm"/>
    <property type="evidence" value="ECO:0007669"/>
    <property type="project" value="TreeGrafter"/>
</dbReference>
<dbReference type="NCBIfam" id="TIGR00121">
    <property type="entry name" value="birA_ligase"/>
    <property type="match status" value="1"/>
</dbReference>
<sequence>MYSPLQRIREHQQAFLGQLDTHAFSPSAVEKILAYGAPVGAALEHHTQLNRCMDRLQQLIQEKEQQGRVLAAGTVVLADVLTDSSGRFDRAWYAPEGGVWLAMAWPDILLPEFTRLLPFAVGAACCRAVRQCGVDARLKWVNDVLVAGKKLAGILCTTLQSSGGDRYHLLGVGINGNNQVFPMEFQTSATSLRSELSQEIDLAELTGCLLAELRWSLGLLHYDEEQALAEGGSCEQGRASLLLALWQELCDTVGQRVEYGFNIQQKPLYRAVAREIDPCGGLVMELEDRSRVTEYSGEIVYL</sequence>
<evidence type="ECO:0000313" key="3">
    <source>
        <dbReference type="EMBL" id="RWX44615.1"/>
    </source>
</evidence>
<dbReference type="InterPro" id="IPR004143">
    <property type="entry name" value="BPL_LPL_catalytic"/>
</dbReference>
<accession>A0A3S3QDI5</accession>
<name>A0A3S3QDI5_9BACT</name>
<dbReference type="InterPro" id="IPR004408">
    <property type="entry name" value="Biotin_CoA_COase_ligase"/>
</dbReference>
<dbReference type="InterPro" id="IPR045864">
    <property type="entry name" value="aa-tRNA-synth_II/BPL/LPL"/>
</dbReference>
<dbReference type="PROSITE" id="PS51733">
    <property type="entry name" value="BPL_LPL_CATALYTIC"/>
    <property type="match status" value="1"/>
</dbReference>
<comment type="caution">
    <text evidence="3">The sequence shown here is derived from an EMBL/GenBank/DDBJ whole genome shotgun (WGS) entry which is preliminary data.</text>
</comment>
<evidence type="ECO:0000259" key="2">
    <source>
        <dbReference type="PROSITE" id="PS51733"/>
    </source>
</evidence>
<dbReference type="CDD" id="cd16442">
    <property type="entry name" value="BPL"/>
    <property type="match status" value="1"/>
</dbReference>
<dbReference type="PANTHER" id="PTHR12835:SF5">
    <property type="entry name" value="BIOTIN--PROTEIN LIGASE"/>
    <property type="match status" value="1"/>
</dbReference>
<keyword evidence="1 3" id="KW-0436">Ligase</keyword>
<dbReference type="GO" id="GO:0004077">
    <property type="term" value="F:biotin--[biotin carboxyl-carrier protein] ligase activity"/>
    <property type="evidence" value="ECO:0007669"/>
    <property type="project" value="UniProtKB-EC"/>
</dbReference>
<dbReference type="PANTHER" id="PTHR12835">
    <property type="entry name" value="BIOTIN PROTEIN LIGASE"/>
    <property type="match status" value="1"/>
</dbReference>
<feature type="domain" description="BPL/LPL catalytic" evidence="2">
    <location>
        <begin position="34"/>
        <end position="221"/>
    </location>
</feature>
<reference evidence="3 4" key="1">
    <citation type="submission" date="2017-01" db="EMBL/GenBank/DDBJ databases">
        <title>The cable genome- insights into the physiology and evolution of filamentous bacteria capable of sulfide oxidation via long distance electron transfer.</title>
        <authorList>
            <person name="Schreiber L."/>
            <person name="Bjerg J.T."/>
            <person name="Boggild A."/>
            <person name="Van De Vossenberg J."/>
            <person name="Meysman F."/>
            <person name="Nielsen L.P."/>
            <person name="Schramm A."/>
            <person name="Kjeldsen K.U."/>
        </authorList>
    </citation>
    <scope>NUCLEOTIDE SEQUENCE [LARGE SCALE GENOMIC DNA]</scope>
    <source>
        <strain evidence="3">MCF</strain>
    </source>
</reference>
<gene>
    <name evidence="3" type="ORF">H206_01772</name>
</gene>
<dbReference type="Pfam" id="PF03099">
    <property type="entry name" value="BPL_LplA_LipB"/>
    <property type="match status" value="1"/>
</dbReference>
<dbReference type="EMBL" id="MTKO01000092">
    <property type="protein sequence ID" value="RWX44615.1"/>
    <property type="molecule type" value="Genomic_DNA"/>
</dbReference>
<dbReference type="AlphaFoldDB" id="A0A3S3QDI5"/>
<dbReference type="EC" id="6.3.4.15" evidence="3"/>
<evidence type="ECO:0000256" key="1">
    <source>
        <dbReference type="ARBA" id="ARBA00022598"/>
    </source>
</evidence>
<dbReference type="Proteomes" id="UP000287853">
    <property type="component" value="Unassembled WGS sequence"/>
</dbReference>
<protein>
    <submittedName>
        <fullName evidence="3">BirA family transcriptional regulator, biotin operon repressor</fullName>
        <ecNumber evidence="3">6.3.4.15</ecNumber>
    </submittedName>
</protein>
<proteinExistence type="predicted"/>
<organism evidence="3 4">
    <name type="scientific">Candidatus Electrothrix aarhusensis</name>
    <dbReference type="NCBI Taxonomy" id="1859131"/>
    <lineage>
        <taxon>Bacteria</taxon>
        <taxon>Pseudomonadati</taxon>
        <taxon>Thermodesulfobacteriota</taxon>
        <taxon>Desulfobulbia</taxon>
        <taxon>Desulfobulbales</taxon>
        <taxon>Desulfobulbaceae</taxon>
        <taxon>Candidatus Electrothrix</taxon>
    </lineage>
</organism>
<dbReference type="Gene3D" id="3.30.930.10">
    <property type="entry name" value="Bira Bifunctional Protein, Domain 2"/>
    <property type="match status" value="1"/>
</dbReference>
<evidence type="ECO:0000313" key="4">
    <source>
        <dbReference type="Proteomes" id="UP000287853"/>
    </source>
</evidence>
<dbReference type="SUPFAM" id="SSF55681">
    <property type="entry name" value="Class II aaRS and biotin synthetases"/>
    <property type="match status" value="1"/>
</dbReference>